<evidence type="ECO:0000256" key="7">
    <source>
        <dbReference type="ARBA" id="ARBA00023065"/>
    </source>
</evidence>
<accession>A0A815JKF5</accession>
<evidence type="ECO:0000256" key="2">
    <source>
        <dbReference type="ARBA" id="ARBA00022448"/>
    </source>
</evidence>
<comment type="subcellular location">
    <subcellularLocation>
        <location evidence="1">Membrane</location>
        <topology evidence="1">Multi-pass membrane protein</topology>
    </subcellularLocation>
</comment>
<name>A0A815JKF5_ADIRI</name>
<feature type="transmembrane region" description="Helical" evidence="12">
    <location>
        <begin position="73"/>
        <end position="92"/>
    </location>
</feature>
<keyword evidence="9 11" id="KW-0739">Sodium transport</keyword>
<keyword evidence="3 11" id="KW-0894">Sodium channel</keyword>
<dbReference type="Pfam" id="PF00858">
    <property type="entry name" value="ASC"/>
    <property type="match status" value="1"/>
</dbReference>
<dbReference type="PANTHER" id="PTHR11690">
    <property type="entry name" value="AMILORIDE-SENSITIVE SODIUM CHANNEL-RELATED"/>
    <property type="match status" value="1"/>
</dbReference>
<evidence type="ECO:0000256" key="1">
    <source>
        <dbReference type="ARBA" id="ARBA00004141"/>
    </source>
</evidence>
<evidence type="ECO:0000313" key="15">
    <source>
        <dbReference type="Proteomes" id="UP000663828"/>
    </source>
</evidence>
<dbReference type="Gene3D" id="2.60.470.10">
    <property type="entry name" value="Acid-sensing ion channels like domains"/>
    <property type="match status" value="1"/>
</dbReference>
<feature type="transmembrane region" description="Helical" evidence="12">
    <location>
        <begin position="495"/>
        <end position="515"/>
    </location>
</feature>
<evidence type="ECO:0000256" key="3">
    <source>
        <dbReference type="ARBA" id="ARBA00022461"/>
    </source>
</evidence>
<evidence type="ECO:0000256" key="4">
    <source>
        <dbReference type="ARBA" id="ARBA00022692"/>
    </source>
</evidence>
<keyword evidence="2 11" id="KW-0813">Transport</keyword>
<gene>
    <name evidence="14" type="ORF">EDS130_LOCUS39817</name>
    <name evidence="13" type="ORF">XAT740_LOCUS33210</name>
</gene>
<comment type="similarity">
    <text evidence="11">Belongs to the amiloride-sensitive sodium channel (TC 1.A.6) family.</text>
</comment>
<dbReference type="EMBL" id="CAJNOR010003157">
    <property type="protein sequence ID" value="CAF1383578.1"/>
    <property type="molecule type" value="Genomic_DNA"/>
</dbReference>
<keyword evidence="10 11" id="KW-0407">Ion channel</keyword>
<keyword evidence="8 12" id="KW-0472">Membrane</keyword>
<evidence type="ECO:0000313" key="14">
    <source>
        <dbReference type="EMBL" id="CAF1455719.1"/>
    </source>
</evidence>
<reference evidence="13" key="1">
    <citation type="submission" date="2021-02" db="EMBL/GenBank/DDBJ databases">
        <authorList>
            <person name="Nowell W R."/>
        </authorList>
    </citation>
    <scope>NUCLEOTIDE SEQUENCE</scope>
</reference>
<dbReference type="PANTHER" id="PTHR11690:SF300">
    <property type="entry name" value="PICKPOCKET PROTEIN 19"/>
    <property type="match status" value="1"/>
</dbReference>
<evidence type="ECO:0000256" key="12">
    <source>
        <dbReference type="SAM" id="Phobius"/>
    </source>
</evidence>
<comment type="caution">
    <text evidence="13">The sequence shown here is derived from an EMBL/GenBank/DDBJ whole genome shotgun (WGS) entry which is preliminary data.</text>
</comment>
<dbReference type="OrthoDB" id="6021021at2759"/>
<evidence type="ECO:0000256" key="6">
    <source>
        <dbReference type="ARBA" id="ARBA00023053"/>
    </source>
</evidence>
<evidence type="ECO:0000256" key="5">
    <source>
        <dbReference type="ARBA" id="ARBA00022989"/>
    </source>
</evidence>
<dbReference type="GO" id="GO:0005886">
    <property type="term" value="C:plasma membrane"/>
    <property type="evidence" value="ECO:0007669"/>
    <property type="project" value="TreeGrafter"/>
</dbReference>
<keyword evidence="15" id="KW-1185">Reference proteome</keyword>
<dbReference type="PRINTS" id="PR01078">
    <property type="entry name" value="AMINACHANNEL"/>
</dbReference>
<evidence type="ECO:0000256" key="10">
    <source>
        <dbReference type="ARBA" id="ARBA00023303"/>
    </source>
</evidence>
<dbReference type="EMBL" id="CAJNOJ010000458">
    <property type="protein sequence ID" value="CAF1455719.1"/>
    <property type="molecule type" value="Genomic_DNA"/>
</dbReference>
<sequence length="526" mass="60141">MENLEISRETSASPRLAFVSIPPVTHQIFPEELPTVADRIKSRRRRSIIREFSLNTSTHGLPGMARSESKHNFVFWFISFLVFTGIMIYFVTKAILDYFEYPTQSDVNVIREWPQYFPAVSICNAAIFRLDTYMPAFIKYIKSRNITIPSNMTTIPPNLYPFILTFAVDKLNSNETLIPYFFSLQSMLKRCTYNNLPCSTNDFITFSAATHGLCYTFNARMKIDDGKSVRYSNQDGRTGVLELELYVHSHLYPPSFFTGVGMVTLVHDNSHLPLIETAGIFLSPGRKHKLGYKKKTSYFLPSPYTTCTTKVPLPMRVMYDTYYNGADYGYSQTVCYQLCEQTYVYEQCGCVNPNQWNARSIVLPGTDQIILAPSCAPVFVNACYSRAADVLYNSPSLLEKYCSDCTSDCSLIDFDLQMSSLATPLEWQMDEIKTFVENSSIPKPLSWMTDWQTHIRSNYLILTVVRETTIVENSTQSAQMTLVDVLSNIGGQTGLWIGISFLSIMEFIELFYRLVRRQFQIISARL</sequence>
<protein>
    <submittedName>
        <fullName evidence="13">Uncharacterized protein</fullName>
    </submittedName>
</protein>
<dbReference type="Proteomes" id="UP000663828">
    <property type="component" value="Unassembled WGS sequence"/>
</dbReference>
<dbReference type="AlphaFoldDB" id="A0A815JKF5"/>
<keyword evidence="5 12" id="KW-1133">Transmembrane helix</keyword>
<organism evidence="13 15">
    <name type="scientific">Adineta ricciae</name>
    <name type="common">Rotifer</name>
    <dbReference type="NCBI Taxonomy" id="249248"/>
    <lineage>
        <taxon>Eukaryota</taxon>
        <taxon>Metazoa</taxon>
        <taxon>Spiralia</taxon>
        <taxon>Gnathifera</taxon>
        <taxon>Rotifera</taxon>
        <taxon>Eurotatoria</taxon>
        <taxon>Bdelloidea</taxon>
        <taxon>Adinetida</taxon>
        <taxon>Adinetidae</taxon>
        <taxon>Adineta</taxon>
    </lineage>
</organism>
<dbReference type="InterPro" id="IPR001873">
    <property type="entry name" value="ENaC"/>
</dbReference>
<evidence type="ECO:0000256" key="9">
    <source>
        <dbReference type="ARBA" id="ARBA00023201"/>
    </source>
</evidence>
<keyword evidence="4 11" id="KW-0812">Transmembrane</keyword>
<evidence type="ECO:0000256" key="11">
    <source>
        <dbReference type="RuleBase" id="RU000679"/>
    </source>
</evidence>
<dbReference type="Gene3D" id="1.10.287.770">
    <property type="entry name" value="YojJ-like"/>
    <property type="match status" value="1"/>
</dbReference>
<keyword evidence="6" id="KW-0915">Sodium</keyword>
<evidence type="ECO:0000313" key="13">
    <source>
        <dbReference type="EMBL" id="CAF1383578.1"/>
    </source>
</evidence>
<dbReference type="GO" id="GO:0015280">
    <property type="term" value="F:ligand-gated sodium channel activity"/>
    <property type="evidence" value="ECO:0007669"/>
    <property type="project" value="TreeGrafter"/>
</dbReference>
<proteinExistence type="inferred from homology"/>
<keyword evidence="7 11" id="KW-0406">Ion transport</keyword>
<dbReference type="Proteomes" id="UP000663852">
    <property type="component" value="Unassembled WGS sequence"/>
</dbReference>
<evidence type="ECO:0000256" key="8">
    <source>
        <dbReference type="ARBA" id="ARBA00023136"/>
    </source>
</evidence>